<proteinExistence type="predicted"/>
<gene>
    <name evidence="2" type="ORF">PLEPLA_LOCUS7538</name>
</gene>
<keyword evidence="3" id="KW-1185">Reference proteome</keyword>
<reference evidence="2" key="1">
    <citation type="submission" date="2020-03" db="EMBL/GenBank/DDBJ databases">
        <authorList>
            <person name="Weist P."/>
        </authorList>
    </citation>
    <scope>NUCLEOTIDE SEQUENCE</scope>
</reference>
<evidence type="ECO:0000313" key="2">
    <source>
        <dbReference type="EMBL" id="CAB1419687.1"/>
    </source>
</evidence>
<organism evidence="2 3">
    <name type="scientific">Pleuronectes platessa</name>
    <name type="common">European plaice</name>
    <dbReference type="NCBI Taxonomy" id="8262"/>
    <lineage>
        <taxon>Eukaryota</taxon>
        <taxon>Metazoa</taxon>
        <taxon>Chordata</taxon>
        <taxon>Craniata</taxon>
        <taxon>Vertebrata</taxon>
        <taxon>Euteleostomi</taxon>
        <taxon>Actinopterygii</taxon>
        <taxon>Neopterygii</taxon>
        <taxon>Teleostei</taxon>
        <taxon>Neoteleostei</taxon>
        <taxon>Acanthomorphata</taxon>
        <taxon>Carangaria</taxon>
        <taxon>Pleuronectiformes</taxon>
        <taxon>Pleuronectoidei</taxon>
        <taxon>Pleuronectidae</taxon>
        <taxon>Pleuronectes</taxon>
    </lineage>
</organism>
<evidence type="ECO:0000256" key="1">
    <source>
        <dbReference type="SAM" id="MobiDB-lite"/>
    </source>
</evidence>
<dbReference type="Proteomes" id="UP001153269">
    <property type="component" value="Unassembled WGS sequence"/>
</dbReference>
<protein>
    <submittedName>
        <fullName evidence="2">Uncharacterized protein</fullName>
    </submittedName>
</protein>
<dbReference type="EMBL" id="CADEAL010000403">
    <property type="protein sequence ID" value="CAB1419687.1"/>
    <property type="molecule type" value="Genomic_DNA"/>
</dbReference>
<dbReference type="AlphaFoldDB" id="A0A9N7YB67"/>
<name>A0A9N7YB67_PLEPL</name>
<sequence length="116" mass="12606">MAVELTSGSSAGPSSQSTGQAPADGEMIDCWKLQTLRSPPDDSRLWTRDNATQTWEPSSWKHMLRKGNKVLQKKMFKKTPPLLSSFTLILEEEADGAVLVEHTGAGATSLDGGEQF</sequence>
<feature type="compositionally biased region" description="Low complexity" evidence="1">
    <location>
        <begin position="1"/>
        <end position="21"/>
    </location>
</feature>
<evidence type="ECO:0000313" key="3">
    <source>
        <dbReference type="Proteomes" id="UP001153269"/>
    </source>
</evidence>
<feature type="region of interest" description="Disordered" evidence="1">
    <location>
        <begin position="1"/>
        <end position="26"/>
    </location>
</feature>
<accession>A0A9N7YB67</accession>
<comment type="caution">
    <text evidence="2">The sequence shown here is derived from an EMBL/GenBank/DDBJ whole genome shotgun (WGS) entry which is preliminary data.</text>
</comment>